<feature type="transmembrane region" description="Helical" evidence="1">
    <location>
        <begin position="12"/>
        <end position="30"/>
    </location>
</feature>
<evidence type="ECO:0000313" key="3">
    <source>
        <dbReference type="Proteomes" id="UP000448877"/>
    </source>
</evidence>
<feature type="transmembrane region" description="Helical" evidence="1">
    <location>
        <begin position="36"/>
        <end position="55"/>
    </location>
</feature>
<dbReference type="Proteomes" id="UP000448877">
    <property type="component" value="Unassembled WGS sequence"/>
</dbReference>
<gene>
    <name evidence="2" type="ORF">F2Y81_01365</name>
</gene>
<comment type="caution">
    <text evidence="2">The sequence shown here is derived from an EMBL/GenBank/DDBJ whole genome shotgun (WGS) entry which is preliminary data.</text>
</comment>
<proteinExistence type="predicted"/>
<evidence type="ECO:0000256" key="1">
    <source>
        <dbReference type="SAM" id="Phobius"/>
    </source>
</evidence>
<evidence type="ECO:0000313" key="2">
    <source>
        <dbReference type="EMBL" id="KAA5423821.1"/>
    </source>
</evidence>
<dbReference type="AlphaFoldDB" id="A0A120A4A1"/>
<protein>
    <submittedName>
        <fullName evidence="2">Uncharacterized protein</fullName>
    </submittedName>
</protein>
<dbReference type="RefSeq" id="WP_007215374.1">
    <property type="nucleotide sequence ID" value="NZ_CABMLT010000008.1"/>
</dbReference>
<accession>A0A120A4A1</accession>
<name>A0A120A4A1_9BACE</name>
<keyword evidence="1" id="KW-1133">Transmembrane helix</keyword>
<reference evidence="2 3" key="1">
    <citation type="journal article" date="2019" name="Nat. Med.">
        <title>A library of human gut bacterial isolates paired with longitudinal multiomics data enables mechanistic microbiome research.</title>
        <authorList>
            <person name="Poyet M."/>
            <person name="Groussin M."/>
            <person name="Gibbons S.M."/>
            <person name="Avila-Pacheco J."/>
            <person name="Jiang X."/>
            <person name="Kearney S.M."/>
            <person name="Perrotta A.R."/>
            <person name="Berdy B."/>
            <person name="Zhao S."/>
            <person name="Lieberman T.D."/>
            <person name="Swanson P.K."/>
            <person name="Smith M."/>
            <person name="Roesemann S."/>
            <person name="Alexander J.E."/>
            <person name="Rich S.A."/>
            <person name="Livny J."/>
            <person name="Vlamakis H."/>
            <person name="Clish C."/>
            <person name="Bullock K."/>
            <person name="Deik A."/>
            <person name="Scott J."/>
            <person name="Pierce K.A."/>
            <person name="Xavier R.J."/>
            <person name="Alm E.J."/>
        </authorList>
    </citation>
    <scope>NUCLEOTIDE SEQUENCE [LARGE SCALE GENOMIC DNA]</scope>
    <source>
        <strain evidence="2 3">BIOML-A6</strain>
    </source>
</reference>
<dbReference type="EMBL" id="VVYV01000001">
    <property type="protein sequence ID" value="KAA5423821.1"/>
    <property type="molecule type" value="Genomic_DNA"/>
</dbReference>
<keyword evidence="1" id="KW-0472">Membrane</keyword>
<organism evidence="2 3">
    <name type="scientific">Bacteroides cellulosilyticus</name>
    <dbReference type="NCBI Taxonomy" id="246787"/>
    <lineage>
        <taxon>Bacteria</taxon>
        <taxon>Pseudomonadati</taxon>
        <taxon>Bacteroidota</taxon>
        <taxon>Bacteroidia</taxon>
        <taxon>Bacteroidales</taxon>
        <taxon>Bacteroidaceae</taxon>
        <taxon>Bacteroides</taxon>
    </lineage>
</organism>
<sequence>MERETARLLKNTSIWIILVLITGGSIGLTERFFGKPASLIVGASILSGFMYWDFLKRKSAEDTTRQIFELLKANRDNSSINSSLKNKSTNFKLQTSAANYQFSISPNKCHSLFRINFILKSDPNKEVQHKISKEIQSFITEHPEHKDVIRFHKKSLFNDIWDCSICCEADKLISKPQLLFIGNLLRSIEDKYLHSVETYLSFYDHHEDMIFYVHYMNGTAIESYIKDEENDIWGIQDVLDDEYFTLAKLHKQSKSGMINITPSSLEEFTLMKENAICEID</sequence>
<keyword evidence="1" id="KW-0812">Transmembrane</keyword>